<keyword evidence="3" id="KW-1185">Reference proteome</keyword>
<name>A0A9P7RT85_9AGAR</name>
<accession>A0A9P7RT85</accession>
<dbReference type="KEGG" id="more:E1B28_012620"/>
<sequence length="201" mass="21786">MPKKTQEEVSSSGRVKKQTKQTKKGVKAQKEDELVMDVDDDVNDDDNFDLPLLSDLYHDTPLLNADEAASIVQNSPPQPLQHKAVAPQAATSTEYADWNTSENPILQLPGDAGGSSSGSELSRPLDATFLSAPPFPPFPSSTTIMAVETTAPVQQQQKRKERDAPDPSTIIEGSTKRRCKPSSKVVESKVFSAKKPAIDRG</sequence>
<dbReference type="RefSeq" id="XP_043005119.1">
    <property type="nucleotide sequence ID" value="XM_043157751.1"/>
</dbReference>
<feature type="compositionally biased region" description="Polar residues" evidence="1">
    <location>
        <begin position="89"/>
        <end position="104"/>
    </location>
</feature>
<comment type="caution">
    <text evidence="2">The sequence shown here is derived from an EMBL/GenBank/DDBJ whole genome shotgun (WGS) entry which is preliminary data.</text>
</comment>
<dbReference type="GeneID" id="66081695"/>
<feature type="compositionally biased region" description="Basic residues" evidence="1">
    <location>
        <begin position="14"/>
        <end position="27"/>
    </location>
</feature>
<feature type="region of interest" description="Disordered" evidence="1">
    <location>
        <begin position="1"/>
        <end position="44"/>
    </location>
</feature>
<organism evidence="2 3">
    <name type="scientific">Marasmius oreades</name>
    <name type="common">fairy-ring Marasmius</name>
    <dbReference type="NCBI Taxonomy" id="181124"/>
    <lineage>
        <taxon>Eukaryota</taxon>
        <taxon>Fungi</taxon>
        <taxon>Dikarya</taxon>
        <taxon>Basidiomycota</taxon>
        <taxon>Agaricomycotina</taxon>
        <taxon>Agaricomycetes</taxon>
        <taxon>Agaricomycetidae</taxon>
        <taxon>Agaricales</taxon>
        <taxon>Marasmiineae</taxon>
        <taxon>Marasmiaceae</taxon>
        <taxon>Marasmius</taxon>
    </lineage>
</organism>
<protein>
    <submittedName>
        <fullName evidence="2">Uncharacterized protein</fullName>
    </submittedName>
</protein>
<proteinExistence type="predicted"/>
<reference evidence="2" key="1">
    <citation type="journal article" date="2021" name="Genome Biol. Evol.">
        <title>The assembled and annotated genome of the fairy-ring fungus Marasmius oreades.</title>
        <authorList>
            <person name="Hiltunen M."/>
            <person name="Ament-Velasquez S.L."/>
            <person name="Johannesson H."/>
        </authorList>
    </citation>
    <scope>NUCLEOTIDE SEQUENCE</scope>
    <source>
        <strain evidence="2">03SP1</strain>
    </source>
</reference>
<evidence type="ECO:0000313" key="2">
    <source>
        <dbReference type="EMBL" id="KAG7088648.1"/>
    </source>
</evidence>
<feature type="compositionally biased region" description="Acidic residues" evidence="1">
    <location>
        <begin position="34"/>
        <end position="44"/>
    </location>
</feature>
<gene>
    <name evidence="2" type="ORF">E1B28_012620</name>
</gene>
<dbReference type="EMBL" id="CM032188">
    <property type="protein sequence ID" value="KAG7088648.1"/>
    <property type="molecule type" value="Genomic_DNA"/>
</dbReference>
<dbReference type="Proteomes" id="UP001049176">
    <property type="component" value="Chromosome 8"/>
</dbReference>
<dbReference type="AlphaFoldDB" id="A0A9P7RT85"/>
<evidence type="ECO:0000313" key="3">
    <source>
        <dbReference type="Proteomes" id="UP001049176"/>
    </source>
</evidence>
<evidence type="ECO:0000256" key="1">
    <source>
        <dbReference type="SAM" id="MobiDB-lite"/>
    </source>
</evidence>
<feature type="region of interest" description="Disordered" evidence="1">
    <location>
        <begin position="70"/>
        <end position="201"/>
    </location>
</feature>